<name>A0A2W5DR92_9BURK</name>
<gene>
    <name evidence="2" type="ORF">DI603_12550</name>
</gene>
<evidence type="ECO:0000256" key="1">
    <source>
        <dbReference type="SAM" id="Phobius"/>
    </source>
</evidence>
<protein>
    <submittedName>
        <fullName evidence="2">Uncharacterized protein</fullName>
    </submittedName>
</protein>
<feature type="transmembrane region" description="Helical" evidence="1">
    <location>
        <begin position="44"/>
        <end position="68"/>
    </location>
</feature>
<sequence>MLDHLLFSTLVAGLQDLAATLAMRVAQACRIPNTRGLRLLLQLLIFAALVLPLFLLLIAALLFGLHLLSAGGQRHGAQRGAMGRWS</sequence>
<organism evidence="2 3">
    <name type="scientific">Roseateles depolymerans</name>
    <dbReference type="NCBI Taxonomy" id="76731"/>
    <lineage>
        <taxon>Bacteria</taxon>
        <taxon>Pseudomonadati</taxon>
        <taxon>Pseudomonadota</taxon>
        <taxon>Betaproteobacteria</taxon>
        <taxon>Burkholderiales</taxon>
        <taxon>Sphaerotilaceae</taxon>
        <taxon>Roseateles</taxon>
    </lineage>
</organism>
<keyword evidence="1" id="KW-0472">Membrane</keyword>
<comment type="caution">
    <text evidence="2">The sequence shown here is derived from an EMBL/GenBank/DDBJ whole genome shotgun (WGS) entry which is preliminary data.</text>
</comment>
<keyword evidence="1" id="KW-0812">Transmembrane</keyword>
<evidence type="ECO:0000313" key="2">
    <source>
        <dbReference type="EMBL" id="PZP31667.1"/>
    </source>
</evidence>
<dbReference type="AlphaFoldDB" id="A0A2W5DR92"/>
<keyword evidence="1" id="KW-1133">Transmembrane helix</keyword>
<proteinExistence type="predicted"/>
<accession>A0A2W5DR92</accession>
<dbReference type="EMBL" id="QFOD01000010">
    <property type="protein sequence ID" value="PZP31667.1"/>
    <property type="molecule type" value="Genomic_DNA"/>
</dbReference>
<reference evidence="2 3" key="1">
    <citation type="submission" date="2017-08" db="EMBL/GenBank/DDBJ databases">
        <title>Infants hospitalized years apart are colonized by the same room-sourced microbial strains.</title>
        <authorList>
            <person name="Brooks B."/>
            <person name="Olm M.R."/>
            <person name="Firek B.A."/>
            <person name="Baker R."/>
            <person name="Thomas B.C."/>
            <person name="Morowitz M.J."/>
            <person name="Banfield J.F."/>
        </authorList>
    </citation>
    <scope>NUCLEOTIDE SEQUENCE [LARGE SCALE GENOMIC DNA]</scope>
    <source>
        <strain evidence="2">S2_012_000_R2_81</strain>
    </source>
</reference>
<evidence type="ECO:0000313" key="3">
    <source>
        <dbReference type="Proteomes" id="UP000249633"/>
    </source>
</evidence>
<dbReference type="Proteomes" id="UP000249633">
    <property type="component" value="Unassembled WGS sequence"/>
</dbReference>